<protein>
    <submittedName>
        <fullName evidence="1">Uncharacterized protein</fullName>
    </submittedName>
</protein>
<proteinExistence type="predicted"/>
<dbReference type="AlphaFoldDB" id="A0A419Q0T6"/>
<comment type="caution">
    <text evidence="1">The sequence shown here is derived from an EMBL/GenBank/DDBJ whole genome shotgun (WGS) entry which is preliminary data.</text>
</comment>
<sequence length="605" mass="69745">MAENTDFNIRFNLARFILKYIDYHGCVSRDGHYKHDKVRMLGNLKKIPWVDSTCRTEFQSKNLPAVYGLPRWTEMDDCLYLSGGLKRLATTFYERGSINDSSSGRAIQVPSRGNRKKLRRANFISKLSHEFSTLITDESFHDLVKQTEDLKRILEYMWCPTRPLENVGQYAIAKHASIHYILSTHALLPSSECFTPEDIQRIMHLPMEWIGALPRQEDTRCITKFISRFAELFAEKTGLTAEAEDPLDRYARKCGQRVFMDIIRYASTGALPVKPPRKVRQTENLEERSVNTADGTIELESYPPLDWTDQLSRTKVKIYDMPQCGKTRPTYMPSRRKVKNPCYIQEHTSLVAVNEANIMREVAQTLTALESDKHKYDNKVDRYSKSHSLRRAVCTIQCPGLRDRPEKPRHISIIDQLEKEKKQFDAIVENLPHRLHDIAKLRAISSRNTDAQPPKKYLADWIIDPTDKVDQKQAALLWNPNRRIYVENEVREQHRSPKYIRALDETRLVMESSRSKYDAFNTSYGLDPQKRFSRISVTSRRRSQMPTKLSLARWSVAKSAAGPLHAGQCESNILDDMHANNANSGVKLPPIATGHRGFPERKPGK</sequence>
<dbReference type="OrthoDB" id="6240027at2759"/>
<reference evidence="1 2" key="2">
    <citation type="journal article" date="2021" name="Genomics">
        <title>High-quality reference genome for Clonorchis sinensis.</title>
        <authorList>
            <person name="Young N.D."/>
            <person name="Stroehlein A.J."/>
            <person name="Kinkar L."/>
            <person name="Wang T."/>
            <person name="Sohn W.M."/>
            <person name="Chang B.C.H."/>
            <person name="Kaur P."/>
            <person name="Weisz D."/>
            <person name="Dudchenko O."/>
            <person name="Aiden E.L."/>
            <person name="Korhonen P.K."/>
            <person name="Gasser R.B."/>
        </authorList>
    </citation>
    <scope>NUCLEOTIDE SEQUENCE [LARGE SCALE GENOMIC DNA]</scope>
    <source>
        <strain evidence="1">Cs-k2</strain>
    </source>
</reference>
<name>A0A419Q0T6_CLOSI</name>
<evidence type="ECO:0000313" key="1">
    <source>
        <dbReference type="EMBL" id="KAG5445265.1"/>
    </source>
</evidence>
<keyword evidence="2" id="KW-1185">Reference proteome</keyword>
<gene>
    <name evidence="1" type="ORF">CSKR_110429</name>
</gene>
<evidence type="ECO:0000313" key="2">
    <source>
        <dbReference type="Proteomes" id="UP000286415"/>
    </source>
</evidence>
<dbReference type="InParanoid" id="A0A419Q0T6"/>
<organism evidence="1 2">
    <name type="scientific">Clonorchis sinensis</name>
    <name type="common">Chinese liver fluke</name>
    <dbReference type="NCBI Taxonomy" id="79923"/>
    <lineage>
        <taxon>Eukaryota</taxon>
        <taxon>Metazoa</taxon>
        <taxon>Spiralia</taxon>
        <taxon>Lophotrochozoa</taxon>
        <taxon>Platyhelminthes</taxon>
        <taxon>Trematoda</taxon>
        <taxon>Digenea</taxon>
        <taxon>Opisthorchiida</taxon>
        <taxon>Opisthorchiata</taxon>
        <taxon>Opisthorchiidae</taxon>
        <taxon>Clonorchis</taxon>
    </lineage>
</organism>
<dbReference type="EMBL" id="NIRI02000056">
    <property type="protein sequence ID" value="KAG5445265.1"/>
    <property type="molecule type" value="Genomic_DNA"/>
</dbReference>
<dbReference type="Proteomes" id="UP000286415">
    <property type="component" value="Unassembled WGS sequence"/>
</dbReference>
<reference evidence="1 2" key="1">
    <citation type="journal article" date="2018" name="Biotechnol. Adv.">
        <title>Improved genomic resources and new bioinformatic workflow for the carcinogenic parasite Clonorchis sinensis: Biotechnological implications.</title>
        <authorList>
            <person name="Wang D."/>
            <person name="Korhonen P.K."/>
            <person name="Gasser R.B."/>
            <person name="Young N.D."/>
        </authorList>
    </citation>
    <scope>NUCLEOTIDE SEQUENCE [LARGE SCALE GENOMIC DNA]</scope>
    <source>
        <strain evidence="1">Cs-k2</strain>
    </source>
</reference>
<accession>A0A419Q0T6</accession>